<keyword evidence="4" id="KW-0418">Kinase</keyword>
<dbReference type="PROSITE" id="PS00107">
    <property type="entry name" value="PROTEIN_KINASE_ATP"/>
    <property type="match status" value="1"/>
</dbReference>
<dbReference type="Gene3D" id="1.10.510.10">
    <property type="entry name" value="Transferase(Phosphotransferase) domain 1"/>
    <property type="match status" value="1"/>
</dbReference>
<keyword evidence="3 6" id="KW-0547">Nucleotide-binding</keyword>
<evidence type="ECO:0000256" key="6">
    <source>
        <dbReference type="PROSITE-ProRule" id="PRU10141"/>
    </source>
</evidence>
<dbReference type="FunFam" id="3.30.200.20:FF:000269">
    <property type="entry name" value="serine/threonine-protein kinase mph1 isoform X2"/>
    <property type="match status" value="1"/>
</dbReference>
<dbReference type="PROSITE" id="PS00108">
    <property type="entry name" value="PROTEIN_KINASE_ST"/>
    <property type="match status" value="1"/>
</dbReference>
<evidence type="ECO:0000256" key="2">
    <source>
        <dbReference type="ARBA" id="ARBA00022679"/>
    </source>
</evidence>
<keyword evidence="5 6" id="KW-0067">ATP-binding</keyword>
<dbReference type="GO" id="GO:0033316">
    <property type="term" value="P:meiotic spindle assembly checkpoint signaling"/>
    <property type="evidence" value="ECO:0007669"/>
    <property type="project" value="TreeGrafter"/>
</dbReference>
<feature type="binding site" evidence="6">
    <location>
        <position position="421"/>
    </location>
    <ligand>
        <name>ATP</name>
        <dbReference type="ChEBI" id="CHEBI:30616"/>
    </ligand>
</feature>
<dbReference type="CDD" id="cd14131">
    <property type="entry name" value="PKc_Mps1"/>
    <property type="match status" value="1"/>
</dbReference>
<name>A0AAV8PYE0_ENSVE</name>
<dbReference type="GO" id="GO:0034501">
    <property type="term" value="P:protein localization to kinetochore"/>
    <property type="evidence" value="ECO:0007669"/>
    <property type="project" value="TreeGrafter"/>
</dbReference>
<dbReference type="Proteomes" id="UP001222027">
    <property type="component" value="Unassembled WGS sequence"/>
</dbReference>
<evidence type="ECO:0000256" key="4">
    <source>
        <dbReference type="ARBA" id="ARBA00022777"/>
    </source>
</evidence>
<keyword evidence="2" id="KW-0808">Transferase</keyword>
<dbReference type="EMBL" id="JAQQAF010000003">
    <property type="protein sequence ID" value="KAJ8501250.1"/>
    <property type="molecule type" value="Genomic_DNA"/>
</dbReference>
<feature type="compositionally biased region" description="Low complexity" evidence="7">
    <location>
        <begin position="28"/>
        <end position="40"/>
    </location>
</feature>
<keyword evidence="1" id="KW-0723">Serine/threonine-protein kinase</keyword>
<feature type="region of interest" description="Disordered" evidence="7">
    <location>
        <begin position="116"/>
        <end position="161"/>
    </location>
</feature>
<evidence type="ECO:0000256" key="7">
    <source>
        <dbReference type="SAM" id="MobiDB-lite"/>
    </source>
</evidence>
<feature type="region of interest" description="Disordered" evidence="7">
    <location>
        <begin position="275"/>
        <end position="311"/>
    </location>
</feature>
<dbReference type="InterPro" id="IPR027084">
    <property type="entry name" value="Mps1_cat"/>
</dbReference>
<dbReference type="Pfam" id="PF00069">
    <property type="entry name" value="Pkinase"/>
    <property type="match status" value="1"/>
</dbReference>
<dbReference type="Gene3D" id="3.30.200.20">
    <property type="entry name" value="Phosphorylase Kinase, domain 1"/>
    <property type="match status" value="1"/>
</dbReference>
<dbReference type="SMART" id="SM00220">
    <property type="entry name" value="S_TKc"/>
    <property type="match status" value="1"/>
</dbReference>
<dbReference type="InterPro" id="IPR008271">
    <property type="entry name" value="Ser/Thr_kinase_AS"/>
</dbReference>
<dbReference type="PROSITE" id="PS50011">
    <property type="entry name" value="PROTEIN_KINASE_DOM"/>
    <property type="match status" value="1"/>
</dbReference>
<feature type="domain" description="Protein kinase" evidence="8">
    <location>
        <begin position="393"/>
        <end position="686"/>
    </location>
</feature>
<dbReference type="InterPro" id="IPR011009">
    <property type="entry name" value="Kinase-like_dom_sf"/>
</dbReference>
<dbReference type="GO" id="GO:0098813">
    <property type="term" value="P:nuclear chromosome segregation"/>
    <property type="evidence" value="ECO:0007669"/>
    <property type="project" value="UniProtKB-ARBA"/>
</dbReference>
<dbReference type="PANTHER" id="PTHR22974:SF21">
    <property type="entry name" value="DUAL SPECIFICITY PROTEIN KINASE TTK"/>
    <property type="match status" value="1"/>
</dbReference>
<accession>A0AAV8PYE0</accession>
<evidence type="ECO:0000313" key="9">
    <source>
        <dbReference type="EMBL" id="KAJ8501250.1"/>
    </source>
</evidence>
<evidence type="ECO:0000256" key="1">
    <source>
        <dbReference type="ARBA" id="ARBA00022527"/>
    </source>
</evidence>
<evidence type="ECO:0000313" key="10">
    <source>
        <dbReference type="Proteomes" id="UP001222027"/>
    </source>
</evidence>
<feature type="region of interest" description="Disordered" evidence="7">
    <location>
        <begin position="1"/>
        <end position="42"/>
    </location>
</feature>
<protein>
    <recommendedName>
        <fullName evidence="8">Protein kinase domain-containing protein</fullName>
    </recommendedName>
</protein>
<dbReference type="GO" id="GO:0005634">
    <property type="term" value="C:nucleus"/>
    <property type="evidence" value="ECO:0007669"/>
    <property type="project" value="TreeGrafter"/>
</dbReference>
<dbReference type="InterPro" id="IPR017441">
    <property type="entry name" value="Protein_kinase_ATP_BS"/>
</dbReference>
<feature type="compositionally biased region" description="Polar residues" evidence="7">
    <location>
        <begin position="134"/>
        <end position="146"/>
    </location>
</feature>
<reference evidence="9 10" key="1">
    <citation type="submission" date="2022-12" db="EMBL/GenBank/DDBJ databases">
        <title>Chromosome-scale assembly of the Ensete ventricosum genome.</title>
        <authorList>
            <person name="Dussert Y."/>
            <person name="Stocks J."/>
            <person name="Wendawek A."/>
            <person name="Woldeyes F."/>
            <person name="Nichols R.A."/>
            <person name="Borrell J.S."/>
        </authorList>
    </citation>
    <scope>NUCLEOTIDE SEQUENCE [LARGE SCALE GENOMIC DNA]</scope>
    <source>
        <strain evidence="10">cv. Maze</strain>
        <tissue evidence="9">Seeds</tissue>
    </source>
</reference>
<comment type="caution">
    <text evidence="9">The sequence shown here is derived from an EMBL/GenBank/DDBJ whole genome shotgun (WGS) entry which is preliminary data.</text>
</comment>
<dbReference type="GO" id="GO:0004674">
    <property type="term" value="F:protein serine/threonine kinase activity"/>
    <property type="evidence" value="ECO:0007669"/>
    <property type="project" value="UniProtKB-KW"/>
</dbReference>
<dbReference type="AlphaFoldDB" id="A0AAV8PYE0"/>
<dbReference type="SUPFAM" id="SSF56112">
    <property type="entry name" value="Protein kinase-like (PK-like)"/>
    <property type="match status" value="1"/>
</dbReference>
<proteinExistence type="predicted"/>
<dbReference type="GO" id="GO:0005524">
    <property type="term" value="F:ATP binding"/>
    <property type="evidence" value="ECO:0007669"/>
    <property type="project" value="UniProtKB-UniRule"/>
</dbReference>
<gene>
    <name evidence="9" type="ORF">OPV22_011802</name>
</gene>
<dbReference type="FunFam" id="1.10.510.10:FF:000224">
    <property type="entry name" value="serine/threonine-protein kinase mph1 isoform X1"/>
    <property type="match status" value="1"/>
</dbReference>
<feature type="compositionally biased region" description="Polar residues" evidence="7">
    <location>
        <begin position="275"/>
        <end position="295"/>
    </location>
</feature>
<organism evidence="9 10">
    <name type="scientific">Ensete ventricosum</name>
    <name type="common">Abyssinian banana</name>
    <name type="synonym">Musa ensete</name>
    <dbReference type="NCBI Taxonomy" id="4639"/>
    <lineage>
        <taxon>Eukaryota</taxon>
        <taxon>Viridiplantae</taxon>
        <taxon>Streptophyta</taxon>
        <taxon>Embryophyta</taxon>
        <taxon>Tracheophyta</taxon>
        <taxon>Spermatophyta</taxon>
        <taxon>Magnoliopsida</taxon>
        <taxon>Liliopsida</taxon>
        <taxon>Zingiberales</taxon>
        <taxon>Musaceae</taxon>
        <taxon>Ensete</taxon>
    </lineage>
</organism>
<evidence type="ECO:0000256" key="3">
    <source>
        <dbReference type="ARBA" id="ARBA00022741"/>
    </source>
</evidence>
<dbReference type="GO" id="GO:0007094">
    <property type="term" value="P:mitotic spindle assembly checkpoint signaling"/>
    <property type="evidence" value="ECO:0007669"/>
    <property type="project" value="TreeGrafter"/>
</dbReference>
<dbReference type="GO" id="GO:0000776">
    <property type="term" value="C:kinetochore"/>
    <property type="evidence" value="ECO:0007669"/>
    <property type="project" value="TreeGrafter"/>
</dbReference>
<evidence type="ECO:0000256" key="5">
    <source>
        <dbReference type="ARBA" id="ARBA00022840"/>
    </source>
</evidence>
<dbReference type="InterPro" id="IPR000719">
    <property type="entry name" value="Prot_kinase_dom"/>
</dbReference>
<sequence>MDRKANLPPPPASIHPTRPIAGDANLTSSSSSSSSSSSFSTPDFLRQAHAVFKRHRPLGGMQSDMRRATRVLVPQTESSKNITSMSSVTADVAGKVVPLSGAVSGARRVMNTARGQGENDAGVMAGPAEDASLTPPSVTGTATNAGNDKASPFGLQNGDSDLLADQEKSSLVVSSSQVASSHTLTNNDMKKENLAFQKMEYLGTQVGPNDQDFKVQDHGNMEVFGTDMKFGSSSLLENTKDPKHNQCYVEPMTRCSAVGSSCVTTLSVHTGPTIQSTHAQPAGQNAFPTQVSSSAGELPSVAKDHTPPEEQGAVKNGCDWHLDHQQNLHLAENVKDKGACGVAICLPSQVLPTSNPPSSNIDVGPSQSNKVERSLRKKKYDPNVFFKVNGKLYQKLGKIGSGGSSEVHKVISSDCTIYALKKIKLKGRDYPTAYGFCQETEYLKKLKGKSNIIQLIDYEVTDKTLFQEVVNGSMNMKDKRIKDDECIYMVLEYGEIDLAHMLAQKWKETSSSGWKIDENWLRFYWQQMLEAVSTIHEERIVHSDLKPANFLLVRGSLKLIDFGIAKAIMSDTTNIQRDAQVGTLNYMSPEAFMCNEPDENGNIIKCGRPSDIWSLGCILYQMVYGKTPFADYKTFWAKFKVVTDRNHEIAYEPVSNPWLVDIMQRCLAWDRNERWRIPQLLQHPFLVPRLPQELSPCDNRHPCKLLMERVGAHWSDPQVSRLCSELHEVIAKLEKVQKRPTVSMEPNVF</sequence>
<dbReference type="GO" id="GO:0004712">
    <property type="term" value="F:protein serine/threonine/tyrosine kinase activity"/>
    <property type="evidence" value="ECO:0007669"/>
    <property type="project" value="TreeGrafter"/>
</dbReference>
<keyword evidence="10" id="KW-1185">Reference proteome</keyword>
<evidence type="ECO:0000259" key="8">
    <source>
        <dbReference type="PROSITE" id="PS50011"/>
    </source>
</evidence>
<dbReference type="PANTHER" id="PTHR22974">
    <property type="entry name" value="MIXED LINEAGE PROTEIN KINASE"/>
    <property type="match status" value="1"/>
</dbReference>